<accession>A0A1Q9CDU0</accession>
<dbReference type="AlphaFoldDB" id="A0A1Q9CDU0"/>
<dbReference type="Proteomes" id="UP000186817">
    <property type="component" value="Unassembled WGS sequence"/>
</dbReference>
<sequence length="165" mass="17595">MAPTNDTIGRPFAKVVFAVKDATGNAASCIANNMDVESVAQVMLMKLYLLFNEVSAKLFGRGKESAFAGVLKEVVLRCIGVAALVSSVGKFRIHDGVFGDLTEFAVAVEGVLTKLLLWIVLCSLSDESLSEMGNAPGLSVFLQLLCLLIRQVNFVVIEPGKELSG</sequence>
<comment type="caution">
    <text evidence="1">The sequence shown here is derived from an EMBL/GenBank/DDBJ whole genome shotgun (WGS) entry which is preliminary data.</text>
</comment>
<reference evidence="1 2" key="1">
    <citation type="submission" date="2016-02" db="EMBL/GenBank/DDBJ databases">
        <title>Genome analysis of coral dinoflagellate symbionts highlights evolutionary adaptations to a symbiotic lifestyle.</title>
        <authorList>
            <person name="Aranda M."/>
            <person name="Li Y."/>
            <person name="Liew Y.J."/>
            <person name="Baumgarten S."/>
            <person name="Simakov O."/>
            <person name="Wilson M."/>
            <person name="Piel J."/>
            <person name="Ashoor H."/>
            <person name="Bougouffa S."/>
            <person name="Bajic V.B."/>
            <person name="Ryu T."/>
            <person name="Ravasi T."/>
            <person name="Bayer T."/>
            <person name="Micklem G."/>
            <person name="Kim H."/>
            <person name="Bhak J."/>
            <person name="Lajeunesse T.C."/>
            <person name="Voolstra C.R."/>
        </authorList>
    </citation>
    <scope>NUCLEOTIDE SEQUENCE [LARGE SCALE GENOMIC DNA]</scope>
    <source>
        <strain evidence="1 2">CCMP2467</strain>
    </source>
</reference>
<keyword evidence="2" id="KW-1185">Reference proteome</keyword>
<evidence type="ECO:0000313" key="1">
    <source>
        <dbReference type="EMBL" id="OLP80997.1"/>
    </source>
</evidence>
<proteinExistence type="predicted"/>
<organism evidence="1 2">
    <name type="scientific">Symbiodinium microadriaticum</name>
    <name type="common">Dinoflagellate</name>
    <name type="synonym">Zooxanthella microadriatica</name>
    <dbReference type="NCBI Taxonomy" id="2951"/>
    <lineage>
        <taxon>Eukaryota</taxon>
        <taxon>Sar</taxon>
        <taxon>Alveolata</taxon>
        <taxon>Dinophyceae</taxon>
        <taxon>Suessiales</taxon>
        <taxon>Symbiodiniaceae</taxon>
        <taxon>Symbiodinium</taxon>
    </lineage>
</organism>
<evidence type="ECO:0000313" key="2">
    <source>
        <dbReference type="Proteomes" id="UP000186817"/>
    </source>
</evidence>
<dbReference type="EMBL" id="LSRX01001324">
    <property type="protein sequence ID" value="OLP80997.1"/>
    <property type="molecule type" value="Genomic_DNA"/>
</dbReference>
<name>A0A1Q9CDU0_SYMMI</name>
<protein>
    <submittedName>
        <fullName evidence="1">Uncharacterized protein</fullName>
    </submittedName>
</protein>
<gene>
    <name evidence="1" type="ORF">AK812_SmicGene38526</name>
</gene>